<dbReference type="Proteomes" id="UP000193077">
    <property type="component" value="Unassembled WGS sequence"/>
</dbReference>
<feature type="domain" description="AB hydrolase-1" evidence="2">
    <location>
        <begin position="63"/>
        <end position="197"/>
    </location>
</feature>
<dbReference type="RefSeq" id="WP_085797589.1">
    <property type="nucleotide sequence ID" value="NZ_FWFO01000004.1"/>
</dbReference>
<dbReference type="PANTHER" id="PTHR48081:SF33">
    <property type="entry name" value="KYNURENINE FORMAMIDASE"/>
    <property type="match status" value="1"/>
</dbReference>
<evidence type="ECO:0000313" key="3">
    <source>
        <dbReference type="EMBL" id="SLN68312.1"/>
    </source>
</evidence>
<dbReference type="SUPFAM" id="SSF53474">
    <property type="entry name" value="alpha/beta-Hydrolases"/>
    <property type="match status" value="1"/>
</dbReference>
<dbReference type="InterPro" id="IPR000073">
    <property type="entry name" value="AB_hydrolase_1"/>
</dbReference>
<dbReference type="OrthoDB" id="9771666at2"/>
<keyword evidence="4" id="KW-1185">Reference proteome</keyword>
<sequence length="257" mass="27867">MIDWDDAFDNSGYVAGSDKLAAAWAVQAEAYRAKGGELDLPYGDGARNQFDLFRPQGEAKGLIVFVHGGYWQMLDKSYWSHFAAGPLSQGWALAIPSYTLAPEARLSQMVAEIAAATTKAAGMVDGPVRLIGHSAGGHLVSRMACADGPVPGRLDRVISVSGIHDLRPLQWTKMNNTLHLDASEAEAQSPALLPKREGLDVTAWVGALERPELVRQTRVLSENWQVPNVFEPDQDHFSVVEAIGRPGSPLLTELLKD</sequence>
<reference evidence="3 4" key="1">
    <citation type="submission" date="2017-03" db="EMBL/GenBank/DDBJ databases">
        <authorList>
            <person name="Afonso C.L."/>
            <person name="Miller P.J."/>
            <person name="Scott M.A."/>
            <person name="Spackman E."/>
            <person name="Goraichik I."/>
            <person name="Dimitrov K.M."/>
            <person name="Suarez D.L."/>
            <person name="Swayne D.E."/>
        </authorList>
    </citation>
    <scope>NUCLEOTIDE SEQUENCE [LARGE SCALE GENOMIC DNA]</scope>
    <source>
        <strain evidence="3 4">CECT 7639</strain>
    </source>
</reference>
<dbReference type="PANTHER" id="PTHR48081">
    <property type="entry name" value="AB HYDROLASE SUPERFAMILY PROTEIN C4A8.06C"/>
    <property type="match status" value="1"/>
</dbReference>
<dbReference type="InterPro" id="IPR029058">
    <property type="entry name" value="AB_hydrolase_fold"/>
</dbReference>
<dbReference type="GO" id="GO:0016787">
    <property type="term" value="F:hydrolase activity"/>
    <property type="evidence" value="ECO:0007669"/>
    <property type="project" value="UniProtKB-KW"/>
</dbReference>
<dbReference type="EMBL" id="FWFO01000004">
    <property type="protein sequence ID" value="SLN68312.1"/>
    <property type="molecule type" value="Genomic_DNA"/>
</dbReference>
<dbReference type="Pfam" id="PF12697">
    <property type="entry name" value="Abhydrolase_6"/>
    <property type="match status" value="1"/>
</dbReference>
<protein>
    <submittedName>
        <fullName evidence="3">Alpha/beta hydrolase family protein</fullName>
    </submittedName>
</protein>
<dbReference type="Gene3D" id="3.40.50.1820">
    <property type="entry name" value="alpha/beta hydrolase"/>
    <property type="match status" value="1"/>
</dbReference>
<dbReference type="InterPro" id="IPR050300">
    <property type="entry name" value="GDXG_lipolytic_enzyme"/>
</dbReference>
<gene>
    <name evidence="3" type="ORF">TRL7639_03968</name>
</gene>
<accession>A0A1Y5TNP8</accession>
<proteinExistence type="predicted"/>
<dbReference type="AlphaFoldDB" id="A0A1Y5TNP8"/>
<organism evidence="3 4">
    <name type="scientific">Falsiruegeria litorea R37</name>
    <dbReference type="NCBI Taxonomy" id="1200284"/>
    <lineage>
        <taxon>Bacteria</taxon>
        <taxon>Pseudomonadati</taxon>
        <taxon>Pseudomonadota</taxon>
        <taxon>Alphaproteobacteria</taxon>
        <taxon>Rhodobacterales</taxon>
        <taxon>Roseobacteraceae</taxon>
        <taxon>Falsiruegeria</taxon>
    </lineage>
</organism>
<evidence type="ECO:0000259" key="2">
    <source>
        <dbReference type="Pfam" id="PF12697"/>
    </source>
</evidence>
<evidence type="ECO:0000256" key="1">
    <source>
        <dbReference type="ARBA" id="ARBA00022801"/>
    </source>
</evidence>
<keyword evidence="1 3" id="KW-0378">Hydrolase</keyword>
<name>A0A1Y5TNP8_9RHOB</name>
<evidence type="ECO:0000313" key="4">
    <source>
        <dbReference type="Proteomes" id="UP000193077"/>
    </source>
</evidence>